<comment type="caution">
    <text evidence="1">The sequence shown here is derived from an EMBL/GenBank/DDBJ whole genome shotgun (WGS) entry which is preliminary data.</text>
</comment>
<organism evidence="1 2">
    <name type="scientific">Halococcus salifodinae DSM 8989</name>
    <dbReference type="NCBI Taxonomy" id="1227456"/>
    <lineage>
        <taxon>Archaea</taxon>
        <taxon>Methanobacteriati</taxon>
        <taxon>Methanobacteriota</taxon>
        <taxon>Stenosarchaea group</taxon>
        <taxon>Halobacteria</taxon>
        <taxon>Halobacteriales</taxon>
        <taxon>Halococcaceae</taxon>
        <taxon>Halococcus</taxon>
    </lineage>
</organism>
<dbReference type="Proteomes" id="UP000011625">
    <property type="component" value="Unassembled WGS sequence"/>
</dbReference>
<dbReference type="Pfam" id="PF23444">
    <property type="entry name" value="DUF7127"/>
    <property type="match status" value="1"/>
</dbReference>
<accession>M0MVQ5</accession>
<sequence>MTPKLQQFDERDTGELRRYEYDDQVVYAVDVGLGETTVDVVGNTVLIVGDDDQAEFEVPESGTVEAGINNGVLTVEVER</sequence>
<evidence type="ECO:0000313" key="1">
    <source>
        <dbReference type="EMBL" id="EMA49408.1"/>
    </source>
</evidence>
<dbReference type="PATRIC" id="fig|1227456.3.peg.3444"/>
<dbReference type="OrthoDB" id="304071at2157"/>
<gene>
    <name evidence="1" type="ORF">C450_16957</name>
</gene>
<evidence type="ECO:0008006" key="3">
    <source>
        <dbReference type="Google" id="ProtNLM"/>
    </source>
</evidence>
<name>M0MVQ5_9EURY</name>
<evidence type="ECO:0000313" key="2">
    <source>
        <dbReference type="Proteomes" id="UP000011625"/>
    </source>
</evidence>
<proteinExistence type="predicted"/>
<protein>
    <recommendedName>
        <fullName evidence="3">Hsp20/alpha crystallin family protein</fullName>
    </recommendedName>
</protein>
<dbReference type="RefSeq" id="WP_005045407.1">
    <property type="nucleotide sequence ID" value="NZ_AOME01000077.1"/>
</dbReference>
<keyword evidence="2" id="KW-1185">Reference proteome</keyword>
<dbReference type="InterPro" id="IPR055551">
    <property type="entry name" value="DUF7127"/>
</dbReference>
<dbReference type="EMBL" id="AOME01000077">
    <property type="protein sequence ID" value="EMA49408.1"/>
    <property type="molecule type" value="Genomic_DNA"/>
</dbReference>
<reference evidence="1 2" key="1">
    <citation type="journal article" date="2014" name="PLoS Genet.">
        <title>Phylogenetically driven sequencing of extremely halophilic archaea reveals strategies for static and dynamic osmo-response.</title>
        <authorList>
            <person name="Becker E.A."/>
            <person name="Seitzer P.M."/>
            <person name="Tritt A."/>
            <person name="Larsen D."/>
            <person name="Krusor M."/>
            <person name="Yao A.I."/>
            <person name="Wu D."/>
            <person name="Madern D."/>
            <person name="Eisen J.A."/>
            <person name="Darling A.E."/>
            <person name="Facciotti M.T."/>
        </authorList>
    </citation>
    <scope>NUCLEOTIDE SEQUENCE [LARGE SCALE GENOMIC DNA]</scope>
    <source>
        <strain evidence="1 2">DSM 8989</strain>
    </source>
</reference>
<dbReference type="AlphaFoldDB" id="M0MVQ5"/>
<dbReference type="STRING" id="1227456.C450_16957"/>